<protein>
    <submittedName>
        <fullName evidence="2">Uncharacterized protein</fullName>
    </submittedName>
</protein>
<evidence type="ECO:0000313" key="3">
    <source>
        <dbReference type="Proteomes" id="UP000286910"/>
    </source>
</evidence>
<feature type="region of interest" description="Disordered" evidence="1">
    <location>
        <begin position="114"/>
        <end position="135"/>
    </location>
</feature>
<comment type="caution">
    <text evidence="2">The sequence shown here is derived from an EMBL/GenBank/DDBJ whole genome shotgun (WGS) entry which is preliminary data.</text>
</comment>
<name>A0A430R2S7_THESC</name>
<feature type="compositionally biased region" description="Basic residues" evidence="1">
    <location>
        <begin position="126"/>
        <end position="135"/>
    </location>
</feature>
<sequence>MEAWPPCPYRKEGRCGAEEDRPVTPEMCRACPIPEALAHPRACLYLVPFRLEGQARFACRFTFTWAREPAPTDWRRLCPCVYWFPRAPEEAWIRDLREVQDRYRRVLLGLEPRWKPPAPPKDRPQGRRRWPWSRG</sequence>
<proteinExistence type="predicted"/>
<organism evidence="2 3">
    <name type="scientific">Thermus scotoductus</name>
    <dbReference type="NCBI Taxonomy" id="37636"/>
    <lineage>
        <taxon>Bacteria</taxon>
        <taxon>Thermotogati</taxon>
        <taxon>Deinococcota</taxon>
        <taxon>Deinococci</taxon>
        <taxon>Thermales</taxon>
        <taxon>Thermaceae</taxon>
        <taxon>Thermus</taxon>
    </lineage>
</organism>
<gene>
    <name evidence="2" type="ORF">CSW45_09470</name>
</gene>
<dbReference type="AlphaFoldDB" id="A0A430R2S7"/>
<dbReference type="Proteomes" id="UP000286910">
    <property type="component" value="Unassembled WGS sequence"/>
</dbReference>
<dbReference type="RefSeq" id="WP_126178155.1">
    <property type="nucleotide sequence ID" value="NZ_PELN01000288.1"/>
</dbReference>
<evidence type="ECO:0000313" key="2">
    <source>
        <dbReference type="EMBL" id="RTH01708.1"/>
    </source>
</evidence>
<reference evidence="2 3" key="1">
    <citation type="journal article" date="2019" name="Extremophiles">
        <title>Biogeography of thermophiles and predominance of Thermus scotoductus in domestic water heaters.</title>
        <authorList>
            <person name="Wilpiszeski R.L."/>
            <person name="Zhang Z."/>
            <person name="House C.H."/>
        </authorList>
    </citation>
    <scope>NUCLEOTIDE SEQUENCE [LARGE SCALE GENOMIC DNA]</scope>
    <source>
        <strain evidence="2 3">32_S32</strain>
    </source>
</reference>
<evidence type="ECO:0000256" key="1">
    <source>
        <dbReference type="SAM" id="MobiDB-lite"/>
    </source>
</evidence>
<accession>A0A430R2S7</accession>
<dbReference type="EMBL" id="PELR01000343">
    <property type="protein sequence ID" value="RTH01708.1"/>
    <property type="molecule type" value="Genomic_DNA"/>
</dbReference>